<dbReference type="EMBL" id="LAZR01012299">
    <property type="protein sequence ID" value="KKM27558.1"/>
    <property type="molecule type" value="Genomic_DNA"/>
</dbReference>
<keyword evidence="1" id="KW-0520">NAD</keyword>
<dbReference type="Pfam" id="PF01370">
    <property type="entry name" value="Epimerase"/>
    <property type="match status" value="1"/>
</dbReference>
<gene>
    <name evidence="3" type="ORF">LCGC14_1573520</name>
</gene>
<dbReference type="InterPro" id="IPR001509">
    <property type="entry name" value="Epimerase_deHydtase"/>
</dbReference>
<dbReference type="SUPFAM" id="SSF51735">
    <property type="entry name" value="NAD(P)-binding Rossmann-fold domains"/>
    <property type="match status" value="1"/>
</dbReference>
<dbReference type="Gene3D" id="3.40.50.720">
    <property type="entry name" value="NAD(P)-binding Rossmann-like Domain"/>
    <property type="match status" value="1"/>
</dbReference>
<organism evidence="3">
    <name type="scientific">marine sediment metagenome</name>
    <dbReference type="NCBI Taxonomy" id="412755"/>
    <lineage>
        <taxon>unclassified sequences</taxon>
        <taxon>metagenomes</taxon>
        <taxon>ecological metagenomes</taxon>
    </lineage>
</organism>
<dbReference type="PANTHER" id="PTHR43574">
    <property type="entry name" value="EPIMERASE-RELATED"/>
    <property type="match status" value="1"/>
</dbReference>
<protein>
    <recommendedName>
        <fullName evidence="2">NAD-dependent epimerase/dehydratase domain-containing protein</fullName>
    </recommendedName>
</protein>
<dbReference type="Gene3D" id="3.90.25.10">
    <property type="entry name" value="UDP-galactose 4-epimerase, domain 1"/>
    <property type="match status" value="1"/>
</dbReference>
<accession>A0A0F9L054</accession>
<feature type="domain" description="NAD-dependent epimerase/dehydratase" evidence="2">
    <location>
        <begin position="4"/>
        <end position="248"/>
    </location>
</feature>
<evidence type="ECO:0000313" key="3">
    <source>
        <dbReference type="EMBL" id="KKM27558.1"/>
    </source>
</evidence>
<comment type="caution">
    <text evidence="3">The sequence shown here is derived from an EMBL/GenBank/DDBJ whole genome shotgun (WGS) entry which is preliminary data.</text>
</comment>
<sequence>MKTALVLGAGGFIGGHWVRHLLKNGYRVTAQDIKPFREWYQIHDCRNVEQSNASSEITVSRLMEETAEVYNFACNMGGIGFLEDNHLMAGLSININTAIIKAALKHKPSLIFYSSSACVYNELKQRETNSPALKETDAWPAQPDLLYGMEKLFSEELYRYLFKEYSIPTYIARLHNVYGPFGTWAGGREKAPAAAIRKVIRAQRVGSTKIPIWGDGKQTRSFMYIDDCIEGIDRIINCPNLVAKPINLGSDELVSIRQLHDIAAQIAGIKAEYKYDLSAPQGVRGRNANNTLIETTLGWKPSILLFNGMKETFKWISSDFNNADSPFRINHELRW</sequence>
<proteinExistence type="predicted"/>
<name>A0A0F9L054_9ZZZZ</name>
<dbReference type="InterPro" id="IPR036291">
    <property type="entry name" value="NAD(P)-bd_dom_sf"/>
</dbReference>
<evidence type="ECO:0000259" key="2">
    <source>
        <dbReference type="Pfam" id="PF01370"/>
    </source>
</evidence>
<reference evidence="3" key="1">
    <citation type="journal article" date="2015" name="Nature">
        <title>Complex archaea that bridge the gap between prokaryotes and eukaryotes.</title>
        <authorList>
            <person name="Spang A."/>
            <person name="Saw J.H."/>
            <person name="Jorgensen S.L."/>
            <person name="Zaremba-Niedzwiedzka K."/>
            <person name="Martijn J."/>
            <person name="Lind A.E."/>
            <person name="van Eijk R."/>
            <person name="Schleper C."/>
            <person name="Guy L."/>
            <person name="Ettema T.J."/>
        </authorList>
    </citation>
    <scope>NUCLEOTIDE SEQUENCE</scope>
</reference>
<dbReference type="AlphaFoldDB" id="A0A0F9L054"/>
<evidence type="ECO:0000256" key="1">
    <source>
        <dbReference type="ARBA" id="ARBA00023027"/>
    </source>
</evidence>